<dbReference type="RefSeq" id="WP_278320675.1">
    <property type="nucleotide sequence ID" value="NZ_BHEO01000008.1"/>
</dbReference>
<protein>
    <recommendedName>
        <fullName evidence="3">Protein phosphatase methylesterase-1</fullName>
    </recommendedName>
</protein>
<dbReference type="EMBL" id="BHEO01000008">
    <property type="protein sequence ID" value="GBU06186.1"/>
    <property type="molecule type" value="Genomic_DNA"/>
</dbReference>
<evidence type="ECO:0000313" key="1">
    <source>
        <dbReference type="EMBL" id="GBU06186.1"/>
    </source>
</evidence>
<evidence type="ECO:0008006" key="3">
    <source>
        <dbReference type="Google" id="ProtNLM"/>
    </source>
</evidence>
<dbReference type="Proteomes" id="UP000702954">
    <property type="component" value="Unassembled WGS sequence"/>
</dbReference>
<gene>
    <name evidence="1" type="ORF">FAEUMB_27270</name>
</gene>
<name>A0ABQ0R0D7_9FIRM</name>
<accession>A0ABQ0R0D7</accession>
<keyword evidence="2" id="KW-1185">Reference proteome</keyword>
<proteinExistence type="predicted"/>
<comment type="caution">
    <text evidence="1">The sequence shown here is derived from an EMBL/GenBank/DDBJ whole genome shotgun (WGS) entry which is preliminary data.</text>
</comment>
<reference evidence="1 2" key="1">
    <citation type="journal article" date="2018" name="Int. J. Syst. Evol. Microbiol.">
        <title>Draft Genome Sequence of Faecalimonas umbilicata JCM 30896T, an Acetate-Producing Bacterium Isolated from Human Feces.</title>
        <authorList>
            <person name="Sakamoto M."/>
            <person name="Ikeyama N."/>
            <person name="Yuki M."/>
            <person name="Ohkuma M."/>
        </authorList>
    </citation>
    <scope>NUCLEOTIDE SEQUENCE [LARGE SCALE GENOMIC DNA]</scope>
    <source>
        <strain evidence="1 2">EGH7</strain>
    </source>
</reference>
<organism evidence="1 2">
    <name type="scientific">Faecalimonas umbilicata</name>
    <dbReference type="NCBI Taxonomy" id="1912855"/>
    <lineage>
        <taxon>Bacteria</taxon>
        <taxon>Bacillati</taxon>
        <taxon>Bacillota</taxon>
        <taxon>Clostridia</taxon>
        <taxon>Lachnospirales</taxon>
        <taxon>Lachnospiraceae</taxon>
        <taxon>Faecalimonas</taxon>
    </lineage>
</organism>
<sequence length="42" mass="5010">MIEKTGHVVNEENPKELARILNEYYDGKWKRRVYLQSGMISL</sequence>
<evidence type="ECO:0000313" key="2">
    <source>
        <dbReference type="Proteomes" id="UP000702954"/>
    </source>
</evidence>